<feature type="signal peptide" evidence="1">
    <location>
        <begin position="1"/>
        <end position="26"/>
    </location>
</feature>
<dbReference type="EMBL" id="JACHJK010000002">
    <property type="protein sequence ID" value="MBB5925631.1"/>
    <property type="molecule type" value="Genomic_DNA"/>
</dbReference>
<keyword evidence="1" id="KW-0732">Signal</keyword>
<gene>
    <name evidence="2" type="ORF">FHS34_001085</name>
</gene>
<keyword evidence="3" id="KW-1185">Reference proteome</keyword>
<feature type="chain" id="PRO_5030662515" description="DUF3455 domain-containing protein" evidence="1">
    <location>
        <begin position="27"/>
        <end position="176"/>
    </location>
</feature>
<reference evidence="2 3" key="1">
    <citation type="submission" date="2020-08" db="EMBL/GenBank/DDBJ databases">
        <title>Genomic Encyclopedia of Type Strains, Phase III (KMG-III): the genomes of soil and plant-associated and newly described type strains.</title>
        <authorList>
            <person name="Whitman W."/>
        </authorList>
    </citation>
    <scope>NUCLEOTIDE SEQUENCE [LARGE SCALE GENOMIC DNA]</scope>
    <source>
        <strain evidence="2 3">CECT 3313</strain>
    </source>
</reference>
<dbReference type="AlphaFoldDB" id="A0A7W9PPU9"/>
<evidence type="ECO:0000256" key="1">
    <source>
        <dbReference type="SAM" id="SignalP"/>
    </source>
</evidence>
<evidence type="ECO:0000313" key="3">
    <source>
        <dbReference type="Proteomes" id="UP000585836"/>
    </source>
</evidence>
<accession>A0A7W9PPU9</accession>
<name>A0A7W9PPU9_9ACTN</name>
<comment type="caution">
    <text evidence="2">The sequence shown here is derived from an EMBL/GenBank/DDBJ whole genome shotgun (WGS) entry which is preliminary data.</text>
</comment>
<sequence length="176" mass="17939">MLFGKRVALIIGTVITSAAAMTGAAAAGPATGIPVPLQVPAGNEKIAEFDAQGVQTYACTDNAWTFVEPAATLSDSRDRYHRPVALHSRGPVWVSTVDGSAVNAAAVPGASVPRDHAVPELLLKATATRGSGVFGSVSYVQRLNTRGGLAPSGSCAQGAQVGVPYAATYVFYAPAQ</sequence>
<dbReference type="RefSeq" id="WP_381551798.1">
    <property type="nucleotide sequence ID" value="NZ_BAAAWF010000039.1"/>
</dbReference>
<evidence type="ECO:0008006" key="4">
    <source>
        <dbReference type="Google" id="ProtNLM"/>
    </source>
</evidence>
<dbReference type="PANTHER" id="PTHR35567">
    <property type="entry name" value="MALATE DEHYDROGENASE (AFU_ORTHOLOGUE AFUA_2G13800)"/>
    <property type="match status" value="1"/>
</dbReference>
<organism evidence="2 3">
    <name type="scientific">Streptomyces echinatus</name>
    <dbReference type="NCBI Taxonomy" id="67293"/>
    <lineage>
        <taxon>Bacteria</taxon>
        <taxon>Bacillati</taxon>
        <taxon>Actinomycetota</taxon>
        <taxon>Actinomycetes</taxon>
        <taxon>Kitasatosporales</taxon>
        <taxon>Streptomycetaceae</taxon>
        <taxon>Streptomyces</taxon>
    </lineage>
</organism>
<evidence type="ECO:0000313" key="2">
    <source>
        <dbReference type="EMBL" id="MBB5925631.1"/>
    </source>
</evidence>
<protein>
    <recommendedName>
        <fullName evidence="4">DUF3455 domain-containing protein</fullName>
    </recommendedName>
</protein>
<dbReference type="Pfam" id="PF11937">
    <property type="entry name" value="DUF3455"/>
    <property type="match status" value="1"/>
</dbReference>
<proteinExistence type="predicted"/>
<dbReference type="Proteomes" id="UP000585836">
    <property type="component" value="Unassembled WGS sequence"/>
</dbReference>
<dbReference type="PANTHER" id="PTHR35567:SF1">
    <property type="entry name" value="CONSERVED FUNGAL PROTEIN (AFU_ORTHOLOGUE AFUA_1G14230)"/>
    <property type="match status" value="1"/>
</dbReference>
<dbReference type="InterPro" id="IPR021851">
    <property type="entry name" value="DUF3455"/>
</dbReference>